<dbReference type="RefSeq" id="XP_025063420.1">
    <property type="nucleotide sequence ID" value="XM_025207635.1"/>
</dbReference>
<dbReference type="InParanoid" id="A0A3Q0GZ15"/>
<feature type="region of interest" description="Disordered" evidence="2">
    <location>
        <begin position="471"/>
        <end position="497"/>
    </location>
</feature>
<dbReference type="GO" id="GO:0016324">
    <property type="term" value="C:apical plasma membrane"/>
    <property type="evidence" value="ECO:0007669"/>
    <property type="project" value="TreeGrafter"/>
</dbReference>
<keyword evidence="4" id="KW-1185">Reference proteome</keyword>
<dbReference type="AlphaFoldDB" id="A0A3Q0GZ15"/>
<dbReference type="GO" id="GO:0043495">
    <property type="term" value="F:protein-membrane adaptor activity"/>
    <property type="evidence" value="ECO:0007669"/>
    <property type="project" value="TreeGrafter"/>
</dbReference>
<dbReference type="SUPFAM" id="SSF50156">
    <property type="entry name" value="PDZ domain-like"/>
    <property type="match status" value="3"/>
</dbReference>
<dbReference type="InterPro" id="IPR001478">
    <property type="entry name" value="PDZ"/>
</dbReference>
<dbReference type="InterPro" id="IPR036034">
    <property type="entry name" value="PDZ_sf"/>
</dbReference>
<gene>
    <name evidence="5" type="primary">PDZD3</name>
</gene>
<organism evidence="4 5">
    <name type="scientific">Alligator sinensis</name>
    <name type="common">Chinese alligator</name>
    <dbReference type="NCBI Taxonomy" id="38654"/>
    <lineage>
        <taxon>Eukaryota</taxon>
        <taxon>Metazoa</taxon>
        <taxon>Chordata</taxon>
        <taxon>Craniata</taxon>
        <taxon>Vertebrata</taxon>
        <taxon>Euteleostomi</taxon>
        <taxon>Archelosauria</taxon>
        <taxon>Archosauria</taxon>
        <taxon>Crocodylia</taxon>
        <taxon>Alligatoridae</taxon>
        <taxon>Alligatorinae</taxon>
        <taxon>Alligator</taxon>
    </lineage>
</organism>
<dbReference type="GeneID" id="102373149"/>
<accession>A0A3Q0GZ15</accession>
<dbReference type="CDD" id="cd06768">
    <property type="entry name" value="PDZ_NHERF-like"/>
    <property type="match status" value="3"/>
</dbReference>
<feature type="compositionally biased region" description="Basic residues" evidence="2">
    <location>
        <begin position="486"/>
        <end position="497"/>
    </location>
</feature>
<evidence type="ECO:0000256" key="1">
    <source>
        <dbReference type="ARBA" id="ARBA00022737"/>
    </source>
</evidence>
<evidence type="ECO:0000313" key="5">
    <source>
        <dbReference type="RefSeq" id="XP_025063420.1"/>
    </source>
</evidence>
<evidence type="ECO:0000256" key="2">
    <source>
        <dbReference type="SAM" id="MobiDB-lite"/>
    </source>
</evidence>
<dbReference type="Gene3D" id="2.30.42.10">
    <property type="match status" value="3"/>
</dbReference>
<name>A0A3Q0GZ15_ALLSI</name>
<dbReference type="GO" id="GO:0072659">
    <property type="term" value="P:protein localization to plasma membrane"/>
    <property type="evidence" value="ECO:0007669"/>
    <property type="project" value="TreeGrafter"/>
</dbReference>
<evidence type="ECO:0000259" key="3">
    <source>
        <dbReference type="PROSITE" id="PS50106"/>
    </source>
</evidence>
<sequence>MKQTGGLEDTKDLILKFTFNPKDGIDNPALSLAEDTDRDSEGQPRFYLLSRSPSEIFGFYLHTELGHTGHVIRQLEPGGLAQLQGLQDGDRLLQVNGEDVDSMEHLRVVQKIKASGTQVSVTVLDGNTYEVAKALGRDVGAMLPGIARPLLCYITKDKSSFGFSVSAPEGVRGTFRLSVVHDGPADRAGVPDGCWLLELNGASVKNCSYTQLSRKLKQSGSQVTLLVLDAADEELCRHRGLRVTAAMADASRLPFRVRKLHMVKGPKGYGFLLQEEPSCTMGIGQFLREVDVGLPAERAGMREGDRLLAVNGKGVEELDHQQIVLLIRASGPQVTLLVIDAQGNAFFNAIGLSPLLFYEDQDTASGTHASSPGLPHTPCRHHAGGPQDIIDEPESCTTQAVLGAVGDAVTPVRGRKVEQQVAESSPQVMLPEGEQGRCHSSWDPNLVAAAECTHAGEAAAGTMTLLGSGQGSGAGGAAGGCPSSVPRRHHRGRAQRR</sequence>
<feature type="domain" description="PDZ" evidence="3">
    <location>
        <begin position="46"/>
        <end position="127"/>
    </location>
</feature>
<proteinExistence type="predicted"/>
<dbReference type="Pfam" id="PF00595">
    <property type="entry name" value="PDZ"/>
    <property type="match status" value="3"/>
</dbReference>
<feature type="domain" description="PDZ" evidence="3">
    <location>
        <begin position="259"/>
        <end position="342"/>
    </location>
</feature>
<feature type="domain" description="PDZ" evidence="3">
    <location>
        <begin position="151"/>
        <end position="231"/>
    </location>
</feature>
<dbReference type="Proteomes" id="UP000189705">
    <property type="component" value="Unplaced"/>
</dbReference>
<dbReference type="PANTHER" id="PTHR14191:SF20">
    <property type="entry name" value="NA(+)_H(+) EXCHANGE REGULATORY COFACTOR NHE-RF4"/>
    <property type="match status" value="1"/>
</dbReference>
<keyword evidence="1" id="KW-0677">Repeat</keyword>
<dbReference type="CTD" id="79849"/>
<dbReference type="InterPro" id="IPR051067">
    <property type="entry name" value="NHER"/>
</dbReference>
<protein>
    <submittedName>
        <fullName evidence="5">Na(+)/H(+) exchange regulatory cofactor NHE-RF4 isoform X1</fullName>
    </submittedName>
</protein>
<evidence type="ECO:0000313" key="4">
    <source>
        <dbReference type="Proteomes" id="UP000189705"/>
    </source>
</evidence>
<reference evidence="5" key="1">
    <citation type="submission" date="2025-08" db="UniProtKB">
        <authorList>
            <consortium name="RefSeq"/>
        </authorList>
    </citation>
    <scope>IDENTIFICATION</scope>
</reference>
<dbReference type="SMART" id="SM00228">
    <property type="entry name" value="PDZ"/>
    <property type="match status" value="3"/>
</dbReference>
<dbReference type="STRING" id="38654.A0A3Q0GZ15"/>
<dbReference type="PROSITE" id="PS50106">
    <property type="entry name" value="PDZ"/>
    <property type="match status" value="3"/>
</dbReference>
<dbReference type="GO" id="GO:0005102">
    <property type="term" value="F:signaling receptor binding"/>
    <property type="evidence" value="ECO:0007669"/>
    <property type="project" value="TreeGrafter"/>
</dbReference>
<dbReference type="PANTHER" id="PTHR14191">
    <property type="entry name" value="PDZ DOMAIN CONTAINING PROTEIN"/>
    <property type="match status" value="1"/>
</dbReference>
<feature type="region of interest" description="Disordered" evidence="2">
    <location>
        <begin position="364"/>
        <end position="386"/>
    </location>
</feature>